<organism evidence="2 3">
    <name type="scientific">Rhizophagus irregularis (strain DAOM 181602 / DAOM 197198 / MUCL 43194)</name>
    <name type="common">Arbuscular mycorrhizal fungus</name>
    <name type="synonym">Glomus intraradices</name>
    <dbReference type="NCBI Taxonomy" id="747089"/>
    <lineage>
        <taxon>Eukaryota</taxon>
        <taxon>Fungi</taxon>
        <taxon>Fungi incertae sedis</taxon>
        <taxon>Mucoromycota</taxon>
        <taxon>Glomeromycotina</taxon>
        <taxon>Glomeromycetes</taxon>
        <taxon>Glomerales</taxon>
        <taxon>Glomeraceae</taxon>
        <taxon>Rhizophagus</taxon>
    </lineage>
</organism>
<feature type="transmembrane region" description="Helical" evidence="1">
    <location>
        <begin position="20"/>
        <end position="40"/>
    </location>
</feature>
<keyword evidence="1" id="KW-0472">Membrane</keyword>
<comment type="caution">
    <text evidence="2">The sequence shown here is derived from an EMBL/GenBank/DDBJ whole genome shotgun (WGS) entry which is preliminary data.</text>
</comment>
<dbReference type="EMBL" id="AUPC02000157">
    <property type="protein sequence ID" value="POG68161.1"/>
    <property type="molecule type" value="Genomic_DNA"/>
</dbReference>
<protein>
    <submittedName>
        <fullName evidence="2">Uncharacterized protein</fullName>
    </submittedName>
</protein>
<keyword evidence="1" id="KW-0812">Transmembrane</keyword>
<reference evidence="2 3" key="1">
    <citation type="journal article" date="2013" name="Proc. Natl. Acad. Sci. U.S.A.">
        <title>Genome of an arbuscular mycorrhizal fungus provides insight into the oldest plant symbiosis.</title>
        <authorList>
            <person name="Tisserant E."/>
            <person name="Malbreil M."/>
            <person name="Kuo A."/>
            <person name="Kohler A."/>
            <person name="Symeonidi A."/>
            <person name="Balestrini R."/>
            <person name="Charron P."/>
            <person name="Duensing N."/>
            <person name="Frei Dit Frey N."/>
            <person name="Gianinazzi-Pearson V."/>
            <person name="Gilbert L.B."/>
            <person name="Handa Y."/>
            <person name="Herr J.R."/>
            <person name="Hijri M."/>
            <person name="Koul R."/>
            <person name="Kawaguchi M."/>
            <person name="Krajinski F."/>
            <person name="Lammers P.J."/>
            <person name="Masclaux F.G."/>
            <person name="Murat C."/>
            <person name="Morin E."/>
            <person name="Ndikumana S."/>
            <person name="Pagni M."/>
            <person name="Petitpierre D."/>
            <person name="Requena N."/>
            <person name="Rosikiewicz P."/>
            <person name="Riley R."/>
            <person name="Saito K."/>
            <person name="San Clemente H."/>
            <person name="Shapiro H."/>
            <person name="van Tuinen D."/>
            <person name="Becard G."/>
            <person name="Bonfante P."/>
            <person name="Paszkowski U."/>
            <person name="Shachar-Hill Y.Y."/>
            <person name="Tuskan G.A."/>
            <person name="Young P.W."/>
            <person name="Sanders I.R."/>
            <person name="Henrissat B."/>
            <person name="Rensing S.A."/>
            <person name="Grigoriev I.V."/>
            <person name="Corradi N."/>
            <person name="Roux C."/>
            <person name="Martin F."/>
        </authorList>
    </citation>
    <scope>NUCLEOTIDE SEQUENCE [LARGE SCALE GENOMIC DNA]</scope>
    <source>
        <strain evidence="2 3">DAOM 197198</strain>
    </source>
</reference>
<evidence type="ECO:0000313" key="3">
    <source>
        <dbReference type="Proteomes" id="UP000018888"/>
    </source>
</evidence>
<evidence type="ECO:0000313" key="2">
    <source>
        <dbReference type="EMBL" id="POG68161.1"/>
    </source>
</evidence>
<name>A0A2P4PRY4_RHIID</name>
<keyword evidence="1" id="KW-1133">Transmembrane helix</keyword>
<keyword evidence="3" id="KW-1185">Reference proteome</keyword>
<gene>
    <name evidence="2" type="ORF">GLOIN_2v1639766</name>
</gene>
<evidence type="ECO:0000256" key="1">
    <source>
        <dbReference type="SAM" id="Phobius"/>
    </source>
</evidence>
<dbReference type="AlphaFoldDB" id="A0A2P4PRY4"/>
<sequence>MLTYLQNKIAKHSGETRDVLLRHILSIPLFLCMIISSIILKLDIPFDSYHFSQSEQRKLNKAQRTADNRSFNFWRFFIMYNK</sequence>
<reference evidence="2 3" key="2">
    <citation type="journal article" date="2018" name="New Phytol.">
        <title>High intraspecific genome diversity in the model arbuscular mycorrhizal symbiont Rhizophagus irregularis.</title>
        <authorList>
            <person name="Chen E.C.H."/>
            <person name="Morin E."/>
            <person name="Beaudet D."/>
            <person name="Noel J."/>
            <person name="Yildirir G."/>
            <person name="Ndikumana S."/>
            <person name="Charron P."/>
            <person name="St-Onge C."/>
            <person name="Giorgi J."/>
            <person name="Kruger M."/>
            <person name="Marton T."/>
            <person name="Ropars J."/>
            <person name="Grigoriev I.V."/>
            <person name="Hainaut M."/>
            <person name="Henrissat B."/>
            <person name="Roux C."/>
            <person name="Martin F."/>
            <person name="Corradi N."/>
        </authorList>
    </citation>
    <scope>NUCLEOTIDE SEQUENCE [LARGE SCALE GENOMIC DNA]</scope>
    <source>
        <strain evidence="2 3">DAOM 197198</strain>
    </source>
</reference>
<accession>A0A2P4PRY4</accession>
<dbReference type="Proteomes" id="UP000018888">
    <property type="component" value="Unassembled WGS sequence"/>
</dbReference>
<proteinExistence type="predicted"/>